<gene>
    <name evidence="2" type="ORF">METESE_17970</name>
</gene>
<evidence type="ECO:0000256" key="1">
    <source>
        <dbReference type="SAM" id="Phobius"/>
    </source>
</evidence>
<evidence type="ECO:0000313" key="2">
    <source>
        <dbReference type="EMBL" id="BDU76839.1"/>
    </source>
</evidence>
<accession>A0AA48GSI0</accession>
<name>A0AA48GSI0_9BACT</name>
<protein>
    <submittedName>
        <fullName evidence="2">Uncharacterized protein</fullName>
    </submittedName>
</protein>
<dbReference type="RefSeq" id="WP_316411534.1">
    <property type="nucleotide sequence ID" value="NZ_AP027081.1"/>
</dbReference>
<sequence length="68" mass="7593">MALLVNQWSGAWAIAWALANVACGLVLHLVHAQDRIVLPMLRLRLSHRFQAQVSSFAPSCQRVDLREG</sequence>
<keyword evidence="1" id="KW-1133">Transmembrane helix</keyword>
<dbReference type="EMBL" id="AP027081">
    <property type="protein sequence ID" value="BDU76839.1"/>
    <property type="molecule type" value="Genomic_DNA"/>
</dbReference>
<evidence type="ECO:0000313" key="3">
    <source>
        <dbReference type="Proteomes" id="UP001228113"/>
    </source>
</evidence>
<dbReference type="Proteomes" id="UP001228113">
    <property type="component" value="Chromosome"/>
</dbReference>
<keyword evidence="1" id="KW-0472">Membrane</keyword>
<organism evidence="2 3">
    <name type="scientific">Mesoterricola sediminis</name>
    <dbReference type="NCBI Taxonomy" id="2927980"/>
    <lineage>
        <taxon>Bacteria</taxon>
        <taxon>Pseudomonadati</taxon>
        <taxon>Acidobacteriota</taxon>
        <taxon>Holophagae</taxon>
        <taxon>Holophagales</taxon>
        <taxon>Holophagaceae</taxon>
        <taxon>Mesoterricola</taxon>
    </lineage>
</organism>
<proteinExistence type="predicted"/>
<feature type="transmembrane region" description="Helical" evidence="1">
    <location>
        <begin position="12"/>
        <end position="32"/>
    </location>
</feature>
<keyword evidence="3" id="KW-1185">Reference proteome</keyword>
<dbReference type="KEGG" id="msea:METESE_17970"/>
<keyword evidence="1" id="KW-0812">Transmembrane</keyword>
<dbReference type="AlphaFoldDB" id="A0AA48GSI0"/>
<reference evidence="2" key="1">
    <citation type="journal article" date="2023" name="Int. J. Syst. Evol. Microbiol.">
        <title>Mesoterricola silvestris gen. nov., sp. nov., Mesoterricola sediminis sp. nov., Geothrix oryzae sp. nov., Geothrix edaphica sp. nov., Geothrix rubra sp. nov., and Geothrix limicola sp. nov., six novel members of Acidobacteriota isolated from soils.</title>
        <authorList>
            <person name="Itoh H."/>
            <person name="Sugisawa Y."/>
            <person name="Mise K."/>
            <person name="Xu Z."/>
            <person name="Kuniyasu M."/>
            <person name="Ushijima N."/>
            <person name="Kawano K."/>
            <person name="Kobayashi E."/>
            <person name="Shiratori Y."/>
            <person name="Masuda Y."/>
            <person name="Senoo K."/>
        </authorList>
    </citation>
    <scope>NUCLEOTIDE SEQUENCE</scope>
    <source>
        <strain evidence="2">W786</strain>
    </source>
</reference>